<comment type="caution">
    <text evidence="5">The sequence shown here is derived from an EMBL/GenBank/DDBJ whole genome shotgun (WGS) entry which is preliminary data.</text>
</comment>
<evidence type="ECO:0000256" key="2">
    <source>
        <dbReference type="ARBA" id="ARBA00022840"/>
    </source>
</evidence>
<dbReference type="InterPro" id="IPR027417">
    <property type="entry name" value="P-loop_NTPase"/>
</dbReference>
<dbReference type="SMART" id="SM00382">
    <property type="entry name" value="AAA"/>
    <property type="match status" value="1"/>
</dbReference>
<protein>
    <recommendedName>
        <fullName evidence="4">AAA+ ATPase domain-containing protein</fullName>
    </recommendedName>
</protein>
<gene>
    <name evidence="5" type="ORF">LCGC14_1143740</name>
</gene>
<evidence type="ECO:0000259" key="4">
    <source>
        <dbReference type="SMART" id="SM00382"/>
    </source>
</evidence>
<reference evidence="5" key="1">
    <citation type="journal article" date="2015" name="Nature">
        <title>Complex archaea that bridge the gap between prokaryotes and eukaryotes.</title>
        <authorList>
            <person name="Spang A."/>
            <person name="Saw J.H."/>
            <person name="Jorgensen S.L."/>
            <person name="Zaremba-Niedzwiedzka K."/>
            <person name="Martijn J."/>
            <person name="Lind A.E."/>
            <person name="van Eijk R."/>
            <person name="Schleper C."/>
            <person name="Guy L."/>
            <person name="Ettema T.J."/>
        </authorList>
    </citation>
    <scope>NUCLEOTIDE SEQUENCE</scope>
</reference>
<evidence type="ECO:0000256" key="3">
    <source>
        <dbReference type="SAM" id="MobiDB-lite"/>
    </source>
</evidence>
<dbReference type="InterPro" id="IPR003959">
    <property type="entry name" value="ATPase_AAA_core"/>
</dbReference>
<dbReference type="AlphaFoldDB" id="A0A0F9MKK2"/>
<dbReference type="EMBL" id="LAZR01005451">
    <property type="protein sequence ID" value="KKM99841.1"/>
    <property type="molecule type" value="Genomic_DNA"/>
</dbReference>
<dbReference type="PANTHER" id="PTHR23077">
    <property type="entry name" value="AAA-FAMILY ATPASE"/>
    <property type="match status" value="1"/>
</dbReference>
<proteinExistence type="predicted"/>
<dbReference type="Gene3D" id="3.40.50.300">
    <property type="entry name" value="P-loop containing nucleotide triphosphate hydrolases"/>
    <property type="match status" value="1"/>
</dbReference>
<feature type="compositionally biased region" description="Basic and acidic residues" evidence="3">
    <location>
        <begin position="317"/>
        <end position="333"/>
    </location>
</feature>
<dbReference type="InterPro" id="IPR003593">
    <property type="entry name" value="AAA+_ATPase"/>
</dbReference>
<sequence>MNWVEERARRAWQEMETAQTAQGFPLSSPDEVPIDMPASQPVQQGNNFSQWSLEGNRIFRPCGPSRRTLAAGVYRFRRDEKGIYMESLAPPSDSLVELDDPAGIQILQSIRKFWKSKEAYLSRGVLYKRGILIHGPAGSGKTALLTLLSQELIRNNGIVILFNAPSFVSDGIRVLRDIEPERPVIIIFEDIEELIKEHGEHDILALLDGELQINNITNLATTNFPEQLGARIANRPARFDERIYVGMPSNKARGKYLSWITRSENISKETLARWVIDTKGFSIAHLRELAIAVYCLERPYEEVLKRLSSLRSRAKSKREFGDSDTGFLKEESS</sequence>
<dbReference type="Pfam" id="PF00004">
    <property type="entry name" value="AAA"/>
    <property type="match status" value="1"/>
</dbReference>
<dbReference type="SUPFAM" id="SSF52540">
    <property type="entry name" value="P-loop containing nucleoside triphosphate hydrolases"/>
    <property type="match status" value="1"/>
</dbReference>
<feature type="domain" description="AAA+ ATPase" evidence="4">
    <location>
        <begin position="127"/>
        <end position="249"/>
    </location>
</feature>
<keyword evidence="2" id="KW-0067">ATP-binding</keyword>
<dbReference type="GO" id="GO:0005524">
    <property type="term" value="F:ATP binding"/>
    <property type="evidence" value="ECO:0007669"/>
    <property type="project" value="UniProtKB-KW"/>
</dbReference>
<dbReference type="InterPro" id="IPR050168">
    <property type="entry name" value="AAA_ATPase_domain"/>
</dbReference>
<accession>A0A0F9MKK2</accession>
<evidence type="ECO:0000256" key="1">
    <source>
        <dbReference type="ARBA" id="ARBA00022741"/>
    </source>
</evidence>
<name>A0A0F9MKK2_9ZZZZ</name>
<evidence type="ECO:0000313" key="5">
    <source>
        <dbReference type="EMBL" id="KKM99841.1"/>
    </source>
</evidence>
<dbReference type="GO" id="GO:0016887">
    <property type="term" value="F:ATP hydrolysis activity"/>
    <property type="evidence" value="ECO:0007669"/>
    <property type="project" value="InterPro"/>
</dbReference>
<organism evidence="5">
    <name type="scientific">marine sediment metagenome</name>
    <dbReference type="NCBI Taxonomy" id="412755"/>
    <lineage>
        <taxon>unclassified sequences</taxon>
        <taxon>metagenomes</taxon>
        <taxon>ecological metagenomes</taxon>
    </lineage>
</organism>
<feature type="region of interest" description="Disordered" evidence="3">
    <location>
        <begin position="313"/>
        <end position="333"/>
    </location>
</feature>
<dbReference type="PANTHER" id="PTHR23077:SF171">
    <property type="entry name" value="NUCLEAR VALOSIN-CONTAINING PROTEIN-LIKE"/>
    <property type="match status" value="1"/>
</dbReference>
<keyword evidence="1" id="KW-0547">Nucleotide-binding</keyword>